<sequence>MYRAGSAVLRGAVRARFLSASLPHANFSAFPRFSAGLRLHDTLSRITLGAKRFYSDRNEKEPEEPIESSDSSSLELYNELGGMSPINVPNELPNVPILAINRYPLFPGFIKKVDPYLSAEKILKTEGHCRATP</sequence>
<organism evidence="2 3">
    <name type="scientific">Caenorhabditis japonica</name>
    <dbReference type="NCBI Taxonomy" id="281687"/>
    <lineage>
        <taxon>Eukaryota</taxon>
        <taxon>Metazoa</taxon>
        <taxon>Ecdysozoa</taxon>
        <taxon>Nematoda</taxon>
        <taxon>Chromadorea</taxon>
        <taxon>Rhabditida</taxon>
        <taxon>Rhabditina</taxon>
        <taxon>Rhabditomorpha</taxon>
        <taxon>Rhabditoidea</taxon>
        <taxon>Rhabditidae</taxon>
        <taxon>Peloderinae</taxon>
        <taxon>Caenorhabditis</taxon>
    </lineage>
</organism>
<dbReference type="EnsemblMetazoa" id="CJA35673a.1">
    <property type="protein sequence ID" value="CJA35673a.1"/>
    <property type="gene ID" value="WBGene00211520"/>
</dbReference>
<evidence type="ECO:0000256" key="1">
    <source>
        <dbReference type="SAM" id="MobiDB-lite"/>
    </source>
</evidence>
<proteinExistence type="predicted"/>
<reference evidence="2" key="2">
    <citation type="submission" date="2022-06" db="UniProtKB">
        <authorList>
            <consortium name="EnsemblMetazoa"/>
        </authorList>
    </citation>
    <scope>IDENTIFICATION</scope>
    <source>
        <strain evidence="2">DF5081</strain>
    </source>
</reference>
<evidence type="ECO:0008006" key="4">
    <source>
        <dbReference type="Google" id="ProtNLM"/>
    </source>
</evidence>
<dbReference type="Proteomes" id="UP000005237">
    <property type="component" value="Unassembled WGS sequence"/>
</dbReference>
<dbReference type="AlphaFoldDB" id="A0A8R1EKQ6"/>
<feature type="region of interest" description="Disordered" evidence="1">
    <location>
        <begin position="54"/>
        <end position="73"/>
    </location>
</feature>
<keyword evidence="3" id="KW-1185">Reference proteome</keyword>
<protein>
    <recommendedName>
        <fullName evidence="4">Lon N-terminal domain-containing protein</fullName>
    </recommendedName>
</protein>
<name>A0A8R1EKQ6_CAEJA</name>
<accession>A0A8R1EKQ6</accession>
<evidence type="ECO:0000313" key="3">
    <source>
        <dbReference type="Proteomes" id="UP000005237"/>
    </source>
</evidence>
<reference evidence="3" key="1">
    <citation type="submission" date="2010-08" db="EMBL/GenBank/DDBJ databases">
        <authorList>
            <consortium name="Caenorhabditis japonica Sequencing Consortium"/>
            <person name="Wilson R.K."/>
        </authorList>
    </citation>
    <scope>NUCLEOTIDE SEQUENCE [LARGE SCALE GENOMIC DNA]</scope>
    <source>
        <strain evidence="3">DF5081</strain>
    </source>
</reference>
<evidence type="ECO:0000313" key="2">
    <source>
        <dbReference type="EnsemblMetazoa" id="CJA35673a.1"/>
    </source>
</evidence>